<keyword evidence="1" id="KW-0732">Signal</keyword>
<name>A0A7V7TY19_9HYPH</name>
<keyword evidence="4" id="KW-1185">Reference proteome</keyword>
<dbReference type="AlphaFoldDB" id="A0A7V7TY19"/>
<accession>A0A7V7TY19</accession>
<comment type="caution">
    <text evidence="3">The sequence shown here is derived from an EMBL/GenBank/DDBJ whole genome shotgun (WGS) entry which is preliminary data.</text>
</comment>
<dbReference type="InterPro" id="IPR025232">
    <property type="entry name" value="DUF4174"/>
</dbReference>
<reference evidence="3 4" key="1">
    <citation type="submission" date="2019-09" db="EMBL/GenBank/DDBJ databases">
        <title>YIM 132180 draft genome.</title>
        <authorList>
            <person name="Zhang K."/>
        </authorList>
    </citation>
    <scope>NUCLEOTIDE SEQUENCE [LARGE SCALE GENOMIC DNA]</scope>
    <source>
        <strain evidence="3 4">YIM 132180</strain>
    </source>
</reference>
<evidence type="ECO:0000259" key="2">
    <source>
        <dbReference type="Pfam" id="PF13778"/>
    </source>
</evidence>
<protein>
    <submittedName>
        <fullName evidence="3">DUF4174 domain-containing protein</fullName>
    </submittedName>
</protein>
<dbReference type="Proteomes" id="UP000432089">
    <property type="component" value="Unassembled WGS sequence"/>
</dbReference>
<dbReference type="Pfam" id="PF13778">
    <property type="entry name" value="DUF4174"/>
    <property type="match status" value="1"/>
</dbReference>
<evidence type="ECO:0000313" key="3">
    <source>
        <dbReference type="EMBL" id="KAB0681910.1"/>
    </source>
</evidence>
<feature type="domain" description="DUF4174" evidence="2">
    <location>
        <begin position="27"/>
        <end position="139"/>
    </location>
</feature>
<organism evidence="3 4">
    <name type="scientific">Plantimonas leprariae</name>
    <dbReference type="NCBI Taxonomy" id="2615207"/>
    <lineage>
        <taxon>Bacteria</taxon>
        <taxon>Pseudomonadati</taxon>
        <taxon>Pseudomonadota</taxon>
        <taxon>Alphaproteobacteria</taxon>
        <taxon>Hyphomicrobiales</taxon>
        <taxon>Aurantimonadaceae</taxon>
        <taxon>Plantimonas</taxon>
    </lineage>
</organism>
<dbReference type="EMBL" id="VZDO01000002">
    <property type="protein sequence ID" value="KAB0681910.1"/>
    <property type="molecule type" value="Genomic_DNA"/>
</dbReference>
<sequence>MGRWIPWRIAMVAATVLGMAGAASGEPLEGLRWQKRLLLVFTQGDTERERRQRDALPDEGLRERDMLLIRVPQDGEVSVPGVGAVPSADIRSAYGVADAASFTVILVGKDGGIKRRSSEPIAARDLFGTVDAMPMRRQETRGN</sequence>
<evidence type="ECO:0000256" key="1">
    <source>
        <dbReference type="ARBA" id="ARBA00022729"/>
    </source>
</evidence>
<gene>
    <name evidence="3" type="ORF">F6X38_03570</name>
</gene>
<evidence type="ECO:0000313" key="4">
    <source>
        <dbReference type="Proteomes" id="UP000432089"/>
    </source>
</evidence>
<proteinExistence type="predicted"/>